<accession>A0ABW0N4U7</accession>
<comment type="caution">
    <text evidence="1">The sequence shown here is derived from an EMBL/GenBank/DDBJ whole genome shotgun (WGS) entry which is preliminary data.</text>
</comment>
<name>A0ABW0N4U7_9ACTN</name>
<reference evidence="2" key="1">
    <citation type="journal article" date="2019" name="Int. J. Syst. Evol. Microbiol.">
        <title>The Global Catalogue of Microorganisms (GCM) 10K type strain sequencing project: providing services to taxonomists for standard genome sequencing and annotation.</title>
        <authorList>
            <consortium name="The Broad Institute Genomics Platform"/>
            <consortium name="The Broad Institute Genome Sequencing Center for Infectious Disease"/>
            <person name="Wu L."/>
            <person name="Ma J."/>
        </authorList>
    </citation>
    <scope>NUCLEOTIDE SEQUENCE [LARGE SCALE GENOMIC DNA]</scope>
    <source>
        <strain evidence="2">KACC 13778</strain>
    </source>
</reference>
<dbReference type="Proteomes" id="UP001595956">
    <property type="component" value="Unassembled WGS sequence"/>
</dbReference>
<protein>
    <submittedName>
        <fullName evidence="1">Uncharacterized protein</fullName>
    </submittedName>
</protein>
<proteinExistence type="predicted"/>
<organism evidence="1 2">
    <name type="scientific">Nocardioides caricicola</name>
    <dbReference type="NCBI Taxonomy" id="634770"/>
    <lineage>
        <taxon>Bacteria</taxon>
        <taxon>Bacillati</taxon>
        <taxon>Actinomycetota</taxon>
        <taxon>Actinomycetes</taxon>
        <taxon>Propionibacteriales</taxon>
        <taxon>Nocardioidaceae</taxon>
        <taxon>Nocardioides</taxon>
    </lineage>
</organism>
<gene>
    <name evidence="1" type="ORF">ACFPKY_12950</name>
</gene>
<evidence type="ECO:0000313" key="2">
    <source>
        <dbReference type="Proteomes" id="UP001595956"/>
    </source>
</evidence>
<dbReference type="RefSeq" id="WP_345179232.1">
    <property type="nucleotide sequence ID" value="NZ_BAABFQ010000007.1"/>
</dbReference>
<keyword evidence="2" id="KW-1185">Reference proteome</keyword>
<evidence type="ECO:0000313" key="1">
    <source>
        <dbReference type="EMBL" id="MFC5494017.1"/>
    </source>
</evidence>
<dbReference type="EMBL" id="JBHSMD010000004">
    <property type="protein sequence ID" value="MFC5494017.1"/>
    <property type="molecule type" value="Genomic_DNA"/>
</dbReference>
<sequence length="1529" mass="162366">MAPRRRRSQAPWTGPALLVPVEVQALGITSSSYDDAWSWTPARYNQLSTFKQVDPAPFTPQAPSYPGTKKFTGVVLHWALPDGLTRGTQGDDKISYPAIPNRWLVVRRSPAGATWGYAAWIVASDYLAGPAGSAWPNATATGGTTLGMSWPIDKWPGEQAVAQQCLKPPQPPLTATGAGDPTFAAFAPYVSNVLSLGDSLDGVTAGPLSYTVLGWYGDASLDPLLDWQTAPQWQQLMHQLGWSVGDTQDLADAVQAGQDWGTGHGFTPDPSDPRQCYPSRTLCHGYVLEVPWQGPDALNVSGVPTANPNLPSYRKPEVALAHSGIDALCAMLGADELAAGMSPQDVTELLEVLQAFVNEDLATLDEPDGLVQLGLDVQDAWFDSTGGGTTWTVVEPRDPEQPSGIREDAPLDDDQSATLTALNVAQSRLDDCQRVLASWQYERYALWWKSKRLSMWVPPPPQKTDWQQLIDTATAAAEAEISALTVSYAWLRRTRDDALVGLQQRLSGKVLVADAGQPFRRPSDPVLVISGAGRGYKHGEDDRFSSDGTLFCRFTGQAVSGIAVTTPNGVVTLTDFPPPKLPLTDLPAETADLLVEGFFLDLTSAPLIAQAAATMSGTPDPWQLLAGIREEQSLVWNPALHPALDVRTLAEASGLVFQYALGALPSKVGVQVWSPPWYPLYVDWSFDYFPGDLDQSAALSHWDLPLGGGSTDPFDDFTYDWTGGSPSQQYRLGRTGRTFLTPEATDVLRAQVEKLILAFADDPAARSDLWALQDTLAYLRRADVLSQALNGFNLGMLERDPGLFALPSDHSLDRFLDPPGAPAFNPDSTPVPNLPGVVPPPFNPIRAGHMKLTQLWVVDAFGQVLKIIDPAGGSLPSTAAPVLGSDLTTASDPDLAELKPRITQWSRLQLTLLDATDDDVEVGVHVGANPVCGWLIPNHLDRSLLVYEADGTLAGELQKAQDRAIWFPAPDRFAPPYGGMPPVRIDDPHLRRIVEGILDRADSLTALRAMLDLVDTAFWSINPSGGWADEELPVLIGRPLAVVRARLTLTTQGLPAYSQDWSQTGAWSTAGFDRVRFPVQLGVTELLDDGLVGFYLDDDYRHIDTAYEITHPHPYVGADRPRVAVGDPAGALLTLVMDPSSTVHALSGVVPPVVTTLPGPHASPALSRMAVTFRTGPVLDAPGLAAMPLPALNGGTWSWLQYVDTEHPASQQPVAGTSTTATLPDPGPILREGWLKLVLGDAPTLFSYAVQPTTVPTTTDPANPATTNLVLTAYNGSDGAVTCSQLTFAVPLGLDAASLAADVSTVTASPGTGTEWTISGDDQGTFTATPQAGEEVVEAGSTLTFRLGGIRTNAVPGTVTLTVHEVTDANRQADLYLAKVPPMPATLLTYSADPVELTVGGQPTLTVTAYNGTSAAVYPTRIVLDVPIGSSASDLAADPTGLLVTAAGWTVTTDGAGGFTALPDDPATSIAPGGSLQLAVSGFTVAQPAGPVLLAVGETAGAKPASQVQPTTAGAALLVTKTASKEERP</sequence>